<evidence type="ECO:0000256" key="2">
    <source>
        <dbReference type="ARBA" id="ARBA00023315"/>
    </source>
</evidence>
<keyword evidence="5" id="KW-1185">Reference proteome</keyword>
<dbReference type="PANTHER" id="PTHR43877">
    <property type="entry name" value="AMINOALKYLPHOSPHONATE N-ACETYLTRANSFERASE-RELATED-RELATED"/>
    <property type="match status" value="1"/>
</dbReference>
<evidence type="ECO:0000256" key="1">
    <source>
        <dbReference type="ARBA" id="ARBA00022679"/>
    </source>
</evidence>
<comment type="caution">
    <text evidence="4">The sequence shown here is derived from an EMBL/GenBank/DDBJ whole genome shotgun (WGS) entry which is preliminary data.</text>
</comment>
<keyword evidence="2" id="KW-0012">Acyltransferase</keyword>
<dbReference type="RefSeq" id="WP_344303321.1">
    <property type="nucleotide sequence ID" value="NZ_BAAAQQ010000008.1"/>
</dbReference>
<dbReference type="Proteomes" id="UP001500575">
    <property type="component" value="Unassembled WGS sequence"/>
</dbReference>
<gene>
    <name evidence="4" type="ORF">GCM10009843_17660</name>
</gene>
<dbReference type="EMBL" id="BAAAQQ010000008">
    <property type="protein sequence ID" value="GAA2122485.1"/>
    <property type="molecule type" value="Genomic_DNA"/>
</dbReference>
<dbReference type="InterPro" id="IPR050832">
    <property type="entry name" value="Bact_Acetyltransf"/>
</dbReference>
<name>A0ABP5JTQ5_9ACTN</name>
<dbReference type="CDD" id="cd04301">
    <property type="entry name" value="NAT_SF"/>
    <property type="match status" value="1"/>
</dbReference>
<protein>
    <recommendedName>
        <fullName evidence="3">N-acetyltransferase domain-containing protein</fullName>
    </recommendedName>
</protein>
<dbReference type="InterPro" id="IPR016181">
    <property type="entry name" value="Acyl_CoA_acyltransferase"/>
</dbReference>
<dbReference type="Gene3D" id="3.40.630.30">
    <property type="match status" value="1"/>
</dbReference>
<dbReference type="PROSITE" id="PS51186">
    <property type="entry name" value="GNAT"/>
    <property type="match status" value="1"/>
</dbReference>
<sequence length="156" mass="16992">MHLRPATPDDMATVADIWHAGWHVTHPGHVPDGLTERRTLAAFHDRAPGRVDDTVVAERDGSVVGFVMVTGDEVEQVYVAPTAFGTGVADLLLAEGERQVAAGGHEVAWLAVARGNARARRFYERQGWTDEGDLDYPVVALGESFISPCRRYTKAV</sequence>
<proteinExistence type="predicted"/>
<dbReference type="Pfam" id="PF00583">
    <property type="entry name" value="Acetyltransf_1"/>
    <property type="match status" value="1"/>
</dbReference>
<reference evidence="5" key="1">
    <citation type="journal article" date="2019" name="Int. J. Syst. Evol. Microbiol.">
        <title>The Global Catalogue of Microorganisms (GCM) 10K type strain sequencing project: providing services to taxonomists for standard genome sequencing and annotation.</title>
        <authorList>
            <consortium name="The Broad Institute Genomics Platform"/>
            <consortium name="The Broad Institute Genome Sequencing Center for Infectious Disease"/>
            <person name="Wu L."/>
            <person name="Ma J."/>
        </authorList>
    </citation>
    <scope>NUCLEOTIDE SEQUENCE [LARGE SCALE GENOMIC DNA]</scope>
    <source>
        <strain evidence="5">JCM 16021</strain>
    </source>
</reference>
<accession>A0ABP5JTQ5</accession>
<evidence type="ECO:0000313" key="4">
    <source>
        <dbReference type="EMBL" id="GAA2122485.1"/>
    </source>
</evidence>
<feature type="domain" description="N-acetyltransferase" evidence="3">
    <location>
        <begin position="1"/>
        <end position="148"/>
    </location>
</feature>
<evidence type="ECO:0000313" key="5">
    <source>
        <dbReference type="Proteomes" id="UP001500575"/>
    </source>
</evidence>
<keyword evidence="1" id="KW-0808">Transferase</keyword>
<evidence type="ECO:0000259" key="3">
    <source>
        <dbReference type="PROSITE" id="PS51186"/>
    </source>
</evidence>
<dbReference type="InterPro" id="IPR000182">
    <property type="entry name" value="GNAT_dom"/>
</dbReference>
<dbReference type="SUPFAM" id="SSF55729">
    <property type="entry name" value="Acyl-CoA N-acyltransferases (Nat)"/>
    <property type="match status" value="1"/>
</dbReference>
<organism evidence="4 5">
    <name type="scientific">Nocardioides bigeumensis</name>
    <dbReference type="NCBI Taxonomy" id="433657"/>
    <lineage>
        <taxon>Bacteria</taxon>
        <taxon>Bacillati</taxon>
        <taxon>Actinomycetota</taxon>
        <taxon>Actinomycetes</taxon>
        <taxon>Propionibacteriales</taxon>
        <taxon>Nocardioidaceae</taxon>
        <taxon>Nocardioides</taxon>
    </lineage>
</organism>